<keyword evidence="11" id="KW-1185">Reference proteome</keyword>
<comment type="subcellular location">
    <subcellularLocation>
        <location evidence="1">Membrane</location>
        <topology evidence="1">Multi-pass membrane protein</topology>
    </subcellularLocation>
</comment>
<dbReference type="EMBL" id="PYYB01000001">
    <property type="protein sequence ID" value="PTL59849.1"/>
    <property type="molecule type" value="Genomic_DNA"/>
</dbReference>
<organism evidence="10 11">
    <name type="scientific">Paraconexibacter algicola</name>
    <dbReference type="NCBI Taxonomy" id="2133960"/>
    <lineage>
        <taxon>Bacteria</taxon>
        <taxon>Bacillati</taxon>
        <taxon>Actinomycetota</taxon>
        <taxon>Thermoleophilia</taxon>
        <taxon>Solirubrobacterales</taxon>
        <taxon>Paraconexibacteraceae</taxon>
        <taxon>Paraconexibacter</taxon>
    </lineage>
</organism>
<keyword evidence="5 8" id="KW-1133">Transmembrane helix</keyword>
<proteinExistence type="inferred from homology"/>
<comment type="similarity">
    <text evidence="2">Belongs to the bacterial sugar transferase family.</text>
</comment>
<dbReference type="GO" id="GO:0016780">
    <property type="term" value="F:phosphotransferase activity, for other substituted phosphate groups"/>
    <property type="evidence" value="ECO:0007669"/>
    <property type="project" value="TreeGrafter"/>
</dbReference>
<dbReference type="NCBIfam" id="TIGR03025">
    <property type="entry name" value="EPS_sugtrans"/>
    <property type="match status" value="1"/>
</dbReference>
<evidence type="ECO:0000313" key="10">
    <source>
        <dbReference type="EMBL" id="PTL59849.1"/>
    </source>
</evidence>
<evidence type="ECO:0000256" key="2">
    <source>
        <dbReference type="ARBA" id="ARBA00006464"/>
    </source>
</evidence>
<evidence type="ECO:0000256" key="5">
    <source>
        <dbReference type="ARBA" id="ARBA00022989"/>
    </source>
</evidence>
<name>A0A2T4UKS8_9ACTN</name>
<dbReference type="OrthoDB" id="9808602at2"/>
<evidence type="ECO:0000256" key="3">
    <source>
        <dbReference type="ARBA" id="ARBA00022679"/>
    </source>
</evidence>
<dbReference type="InterPro" id="IPR017475">
    <property type="entry name" value="EPS_sugar_tfrase"/>
</dbReference>
<feature type="transmembrane region" description="Helical" evidence="8">
    <location>
        <begin position="321"/>
        <end position="342"/>
    </location>
</feature>
<feature type="transmembrane region" description="Helical" evidence="8">
    <location>
        <begin position="55"/>
        <end position="76"/>
    </location>
</feature>
<evidence type="ECO:0000256" key="4">
    <source>
        <dbReference type="ARBA" id="ARBA00022692"/>
    </source>
</evidence>
<protein>
    <submittedName>
        <fullName evidence="10">Sugar transferase</fullName>
    </submittedName>
</protein>
<comment type="caution">
    <text evidence="10">The sequence shown here is derived from an EMBL/GenBank/DDBJ whole genome shotgun (WGS) entry which is preliminary data.</text>
</comment>
<dbReference type="PANTHER" id="PTHR30576:SF10">
    <property type="entry name" value="SLL5057 PROTEIN"/>
    <property type="match status" value="1"/>
</dbReference>
<feature type="domain" description="Bacterial sugar transferase" evidence="9">
    <location>
        <begin position="316"/>
        <end position="503"/>
    </location>
</feature>
<feature type="transmembrane region" description="Helical" evidence="8">
    <location>
        <begin position="151"/>
        <end position="172"/>
    </location>
</feature>
<evidence type="ECO:0000256" key="8">
    <source>
        <dbReference type="SAM" id="Phobius"/>
    </source>
</evidence>
<keyword evidence="6 8" id="KW-0472">Membrane</keyword>
<dbReference type="GO" id="GO:0016020">
    <property type="term" value="C:membrane"/>
    <property type="evidence" value="ECO:0007669"/>
    <property type="project" value="UniProtKB-SubCell"/>
</dbReference>
<evidence type="ECO:0000256" key="6">
    <source>
        <dbReference type="ARBA" id="ARBA00023136"/>
    </source>
</evidence>
<feature type="transmembrane region" description="Helical" evidence="8">
    <location>
        <begin position="126"/>
        <end position="145"/>
    </location>
</feature>
<dbReference type="AlphaFoldDB" id="A0A2T4UKS8"/>
<evidence type="ECO:0000259" key="9">
    <source>
        <dbReference type="Pfam" id="PF02397"/>
    </source>
</evidence>
<dbReference type="Proteomes" id="UP000240739">
    <property type="component" value="Unassembled WGS sequence"/>
</dbReference>
<evidence type="ECO:0000256" key="1">
    <source>
        <dbReference type="ARBA" id="ARBA00004141"/>
    </source>
</evidence>
<accession>A0A2T4UKS8</accession>
<dbReference type="Gene3D" id="3.40.50.720">
    <property type="entry name" value="NAD(P)-binding Rossmann-like Domain"/>
    <property type="match status" value="1"/>
</dbReference>
<feature type="transmembrane region" description="Helical" evidence="8">
    <location>
        <begin position="96"/>
        <end position="114"/>
    </location>
</feature>
<evidence type="ECO:0000313" key="11">
    <source>
        <dbReference type="Proteomes" id="UP000240739"/>
    </source>
</evidence>
<reference evidence="10 11" key="1">
    <citation type="submission" date="2018-03" db="EMBL/GenBank/DDBJ databases">
        <title>Aquarubrobacter algicola gen. nov., sp. nov., a novel actinobacterium isolated from shallow eutrophic lake during the end of cyanobacterial harmful algal blooms.</title>
        <authorList>
            <person name="Chun S.J."/>
        </authorList>
    </citation>
    <scope>NUCLEOTIDE SEQUENCE [LARGE SCALE GENOMIC DNA]</scope>
    <source>
        <strain evidence="10 11">Seoho-28</strain>
    </source>
</reference>
<gene>
    <name evidence="10" type="ORF">C7Y72_09395</name>
</gene>
<evidence type="ECO:0000256" key="7">
    <source>
        <dbReference type="SAM" id="MobiDB-lite"/>
    </source>
</evidence>
<dbReference type="PANTHER" id="PTHR30576">
    <property type="entry name" value="COLANIC BIOSYNTHESIS UDP-GLUCOSE LIPID CARRIER TRANSFERASE"/>
    <property type="match status" value="1"/>
</dbReference>
<dbReference type="Pfam" id="PF13727">
    <property type="entry name" value="CoA_binding_3"/>
    <property type="match status" value="1"/>
</dbReference>
<dbReference type="InterPro" id="IPR003362">
    <property type="entry name" value="Bact_transf"/>
</dbReference>
<keyword evidence="4 8" id="KW-0812">Transmembrane</keyword>
<dbReference type="InterPro" id="IPR036291">
    <property type="entry name" value="NAD(P)-bd_dom_sf"/>
</dbReference>
<feature type="region of interest" description="Disordered" evidence="7">
    <location>
        <begin position="1"/>
        <end position="32"/>
    </location>
</feature>
<sequence>MRTQPAPDAARGTDPRSATDGVAGPPLPERDVRAKRPPVLRFLLRLDTARRLGRVLSLLLLDLLGVFAAIFTALMIKYFARDAFEFSTVIDQTKQYASFAYLVTALLFARSDMYGHRSVRPGLTRIVASLFQVMVVSLIYAVVSGETFSSYYLFYGSLAFAVAYVSTLRFAYERITGYLLSAAGYERRAVLVGSGQHIEQVAHALKAGDAGGIHLVGFISLTPRPDNGLRSLGSLEDLSDILARGGIDEVIIADPDFPQPQAVDLVDRCHQRGVRVRVAPSTMEILIHRAEFLPGQSVPLFELKPPVFEGVDFALKRSFDLLVASVMLLLLSPVLLVAALAVRLTSRGPIIYRSIRPGIGGVPFACFKFRTMYRDADQVQAELEDANEASGAIFKIKDDPRITPVGKVLRRFSLDELPQLANVLKGDMSLVGPRPLPQRDFDRLEDWHRKRYLVLPGITGLWQVSGRSDLDFDDLVRLDFLYLERWSPSLDLTILVKTIPAVLSRRGAF</sequence>
<dbReference type="SUPFAM" id="SSF51735">
    <property type="entry name" value="NAD(P)-binding Rossmann-fold domains"/>
    <property type="match status" value="1"/>
</dbReference>
<keyword evidence="3 10" id="KW-0808">Transferase</keyword>
<dbReference type="Pfam" id="PF02397">
    <property type="entry name" value="Bac_transf"/>
    <property type="match status" value="1"/>
</dbReference>
<dbReference type="RefSeq" id="WP_107568493.1">
    <property type="nucleotide sequence ID" value="NZ_PYYB01000001.1"/>
</dbReference>